<accession>A0ABN8XCG0</accession>
<gene>
    <name evidence="1" type="ORF">MSZNOR_4220</name>
</gene>
<sequence>MRPAPDPFLQGRDNDDTDLLAKWGFKHVKLILRTLGTLARDFSRSRGHVRELVCSHECLHPVPSALDCETGFFVACKVRPADSIDGSFCIPSL</sequence>
<dbReference type="Proteomes" id="UP001162030">
    <property type="component" value="Chromosome"/>
</dbReference>
<proteinExistence type="predicted"/>
<evidence type="ECO:0000313" key="1">
    <source>
        <dbReference type="EMBL" id="CAI8940043.1"/>
    </source>
</evidence>
<reference evidence="1 2" key="1">
    <citation type="submission" date="2023-03" db="EMBL/GenBank/DDBJ databases">
        <authorList>
            <person name="Pearce D."/>
        </authorList>
    </citation>
    <scope>NUCLEOTIDE SEQUENCE [LARGE SCALE GENOMIC DNA]</scope>
    <source>
        <strain evidence="1">Msz</strain>
    </source>
</reference>
<organism evidence="1 2">
    <name type="scientific">Methylocaldum szegediense</name>
    <dbReference type="NCBI Taxonomy" id="73780"/>
    <lineage>
        <taxon>Bacteria</taxon>
        <taxon>Pseudomonadati</taxon>
        <taxon>Pseudomonadota</taxon>
        <taxon>Gammaproteobacteria</taxon>
        <taxon>Methylococcales</taxon>
        <taxon>Methylococcaceae</taxon>
        <taxon>Methylocaldum</taxon>
    </lineage>
</organism>
<name>A0ABN8XCG0_9GAMM</name>
<protein>
    <submittedName>
        <fullName evidence="1">Uncharacterized protein</fullName>
    </submittedName>
</protein>
<keyword evidence="2" id="KW-1185">Reference proteome</keyword>
<dbReference type="EMBL" id="OX458333">
    <property type="protein sequence ID" value="CAI8940043.1"/>
    <property type="molecule type" value="Genomic_DNA"/>
</dbReference>
<evidence type="ECO:0000313" key="2">
    <source>
        <dbReference type="Proteomes" id="UP001162030"/>
    </source>
</evidence>